<keyword evidence="3" id="KW-1185">Reference proteome</keyword>
<gene>
    <name evidence="2" type="ORF">PDE_04486</name>
</gene>
<dbReference type="EMBL" id="KB644412">
    <property type="protein sequence ID" value="EPS29536.1"/>
    <property type="molecule type" value="Genomic_DNA"/>
</dbReference>
<protein>
    <submittedName>
        <fullName evidence="2">Uncharacterized protein</fullName>
    </submittedName>
</protein>
<dbReference type="Proteomes" id="UP000019376">
    <property type="component" value="Unassembled WGS sequence"/>
</dbReference>
<sequence>MASMYELEPWCVPDFPGHENETLQGPVMGDQELYSGFMTGTHDWSLTMQEDPQTWVDDHPTWDAQPEYPKAMETYTQRYPQSWVDAGLTIHSPGGKWSSFEEPSGVSNATWSQRQMYTDPSSHAVERQRWNSLMATQRALFMTPTAPVKNFTGVPGSPLSDPCGTPDTSNASLGSWEPEQDGEDLHSLRSPQSFSRRDGPSDLPYLSAQPAHQWKDEDCSATLEMPDGTTRRTLNWLPVDTSAGFTIGADQPDHPQQEQEMHNFQDMHGAFIPPSSQFWAYDR</sequence>
<feature type="region of interest" description="Disordered" evidence="1">
    <location>
        <begin position="152"/>
        <end position="206"/>
    </location>
</feature>
<reference evidence="2 3" key="1">
    <citation type="journal article" date="2013" name="PLoS ONE">
        <title>Genomic and secretomic analyses reveal unique features of the lignocellulolytic enzyme system of Penicillium decumbens.</title>
        <authorList>
            <person name="Liu G."/>
            <person name="Zhang L."/>
            <person name="Wei X."/>
            <person name="Zou G."/>
            <person name="Qin Y."/>
            <person name="Ma L."/>
            <person name="Li J."/>
            <person name="Zheng H."/>
            <person name="Wang S."/>
            <person name="Wang C."/>
            <person name="Xun L."/>
            <person name="Zhao G.-P."/>
            <person name="Zhou Z."/>
            <person name="Qu Y."/>
        </authorList>
    </citation>
    <scope>NUCLEOTIDE SEQUENCE [LARGE SCALE GENOMIC DNA]</scope>
    <source>
        <strain evidence="3">114-2 / CGMCC 5302</strain>
    </source>
</reference>
<evidence type="ECO:0000313" key="3">
    <source>
        <dbReference type="Proteomes" id="UP000019376"/>
    </source>
</evidence>
<accession>S7ZLG9</accession>
<organism evidence="2 3">
    <name type="scientific">Penicillium oxalicum (strain 114-2 / CGMCC 5302)</name>
    <name type="common">Penicillium decumbens</name>
    <dbReference type="NCBI Taxonomy" id="933388"/>
    <lineage>
        <taxon>Eukaryota</taxon>
        <taxon>Fungi</taxon>
        <taxon>Dikarya</taxon>
        <taxon>Ascomycota</taxon>
        <taxon>Pezizomycotina</taxon>
        <taxon>Eurotiomycetes</taxon>
        <taxon>Eurotiomycetidae</taxon>
        <taxon>Eurotiales</taxon>
        <taxon>Aspergillaceae</taxon>
        <taxon>Penicillium</taxon>
    </lineage>
</organism>
<evidence type="ECO:0000313" key="2">
    <source>
        <dbReference type="EMBL" id="EPS29536.1"/>
    </source>
</evidence>
<proteinExistence type="predicted"/>
<evidence type="ECO:0000256" key="1">
    <source>
        <dbReference type="SAM" id="MobiDB-lite"/>
    </source>
</evidence>
<dbReference type="AlphaFoldDB" id="S7ZLG9"/>
<dbReference type="HOGENOM" id="CLU_1019778_0_0_1"/>
<dbReference type="PhylomeDB" id="S7ZLG9"/>
<dbReference type="OrthoDB" id="4509688at2759"/>
<name>S7ZLG9_PENO1</name>